<keyword evidence="2" id="KW-1185">Reference proteome</keyword>
<sequence>MRAFLVLGFAGLAASAAPVAGRALAQEALVVERGVEGLEAVPFRVRNATDRPLACAAAIAHWYSAAIGTVAPGGRLDAQLWSKAASGEVFLLNAQQDRMPIQTLWCGYEGADVSTRSMIRLERRAGAREPGVELDCRAGATAQALDCQRRAAD</sequence>
<protein>
    <submittedName>
        <fullName evidence="1">Uncharacterized protein</fullName>
    </submittedName>
</protein>
<dbReference type="EMBL" id="JAHCQH010000015">
    <property type="protein sequence ID" value="MBS9477305.1"/>
    <property type="molecule type" value="Genomic_DNA"/>
</dbReference>
<dbReference type="RefSeq" id="WP_213755090.1">
    <property type="nucleotide sequence ID" value="NZ_JAHCQH010000015.1"/>
</dbReference>
<accession>A0ABS5R7Q6</accession>
<evidence type="ECO:0000313" key="1">
    <source>
        <dbReference type="EMBL" id="MBS9477305.1"/>
    </source>
</evidence>
<proteinExistence type="predicted"/>
<comment type="caution">
    <text evidence="1">The sequence shown here is derived from an EMBL/GenBank/DDBJ whole genome shotgun (WGS) entry which is preliminary data.</text>
</comment>
<organism evidence="1 2">
    <name type="scientific">Ancylobacter radicis</name>
    <dbReference type="NCBI Taxonomy" id="2836179"/>
    <lineage>
        <taxon>Bacteria</taxon>
        <taxon>Pseudomonadati</taxon>
        <taxon>Pseudomonadota</taxon>
        <taxon>Alphaproteobacteria</taxon>
        <taxon>Hyphomicrobiales</taxon>
        <taxon>Xanthobacteraceae</taxon>
        <taxon>Ancylobacter</taxon>
    </lineage>
</organism>
<dbReference type="Proteomes" id="UP001166585">
    <property type="component" value="Unassembled WGS sequence"/>
</dbReference>
<gene>
    <name evidence="1" type="ORF">KIP89_09320</name>
</gene>
<reference evidence="1" key="1">
    <citation type="submission" date="2021-05" db="EMBL/GenBank/DDBJ databases">
        <authorList>
            <person name="Sun Q."/>
            <person name="Inoue M."/>
        </authorList>
    </citation>
    <scope>NUCLEOTIDE SEQUENCE</scope>
    <source>
        <strain evidence="1">VKM B-3255</strain>
    </source>
</reference>
<evidence type="ECO:0000313" key="2">
    <source>
        <dbReference type="Proteomes" id="UP001166585"/>
    </source>
</evidence>
<name>A0ABS5R7Q6_9HYPH</name>